<comment type="caution">
    <text evidence="1">The sequence shown here is derived from an EMBL/GenBank/DDBJ whole genome shotgun (WGS) entry which is preliminary data.</text>
</comment>
<evidence type="ECO:0000313" key="1">
    <source>
        <dbReference type="EMBL" id="MCQ8184627.1"/>
    </source>
</evidence>
<dbReference type="AlphaFoldDB" id="A0A9X2L9H8"/>
<organism evidence="1 2">
    <name type="scientific">Parvularcula maris</name>
    <dbReference type="NCBI Taxonomy" id="2965077"/>
    <lineage>
        <taxon>Bacteria</taxon>
        <taxon>Pseudomonadati</taxon>
        <taxon>Pseudomonadota</taxon>
        <taxon>Alphaproteobacteria</taxon>
        <taxon>Parvularculales</taxon>
        <taxon>Parvularculaceae</taxon>
        <taxon>Parvularcula</taxon>
    </lineage>
</organism>
<reference evidence="1" key="1">
    <citation type="submission" date="2022-07" db="EMBL/GenBank/DDBJ databases">
        <title>Parvularcula maris sp. nov., an algicidal bacterium isolated from seawater.</title>
        <authorList>
            <person name="Li F."/>
        </authorList>
    </citation>
    <scope>NUCLEOTIDE SEQUENCE</scope>
    <source>
        <strain evidence="1">BGMRC 0090</strain>
    </source>
</reference>
<evidence type="ECO:0000313" key="2">
    <source>
        <dbReference type="Proteomes" id="UP001142610"/>
    </source>
</evidence>
<dbReference type="Gene3D" id="3.60.20.10">
    <property type="entry name" value="Glutamine Phosphoribosylpyrophosphate, subunit 1, domain 1"/>
    <property type="match status" value="1"/>
</dbReference>
<name>A0A9X2L9H8_9PROT</name>
<dbReference type="PIRSF" id="PIRSF009120">
    <property type="entry name" value="UCP009120_prtse"/>
    <property type="match status" value="1"/>
</dbReference>
<protein>
    <submittedName>
        <fullName evidence="1">Peptidase</fullName>
    </submittedName>
</protein>
<accession>A0A9X2L9H8</accession>
<keyword evidence="2" id="KW-1185">Reference proteome</keyword>
<proteinExistence type="predicted"/>
<dbReference type="SUPFAM" id="SSF56235">
    <property type="entry name" value="N-terminal nucleophile aminohydrolases (Ntn hydrolases)"/>
    <property type="match status" value="1"/>
</dbReference>
<dbReference type="Proteomes" id="UP001142610">
    <property type="component" value="Unassembled WGS sequence"/>
</dbReference>
<sequence length="251" mass="27038">MTYCIALKLDAGLVCLSDTRTNAGVDNISRYKKTFTWQGEDRAIVLMSAGNLSITQSVIDHLNRAVALGAGGTDGQTETIMNVPSLARLAELVGQEMRQLIDIHGAAIENAGASSGASIIIGGQIGGEPMRLFLVYSAGNFIECGEDTPYFQIGETKYGKPIIDRTLSHGTSLAVGLRTALVSMDLTVRSNLSVGLPLDLTVIENDALRIRTERRIDEHDETYASISMGWDEALKTGLQGLPSLEHWLDEA</sequence>
<dbReference type="RefSeq" id="WP_256618476.1">
    <property type="nucleotide sequence ID" value="NZ_JANIBC010000002.1"/>
</dbReference>
<dbReference type="EMBL" id="JANIBC010000002">
    <property type="protein sequence ID" value="MCQ8184627.1"/>
    <property type="molecule type" value="Genomic_DNA"/>
</dbReference>
<gene>
    <name evidence="1" type="ORF">NOG11_04430</name>
</gene>
<dbReference type="InterPro" id="IPR029055">
    <property type="entry name" value="Ntn_hydrolases_N"/>
</dbReference>
<dbReference type="InterPro" id="IPR016545">
    <property type="entry name" value="UCP009120_prtse"/>
</dbReference>